<protein>
    <submittedName>
        <fullName evidence="1">Uncharacterized protein</fullName>
    </submittedName>
</protein>
<gene>
    <name evidence="1" type="ORF">Vadar_005606</name>
</gene>
<proteinExistence type="predicted"/>
<accession>A0ACB7ZIR5</accession>
<organism evidence="1 2">
    <name type="scientific">Vaccinium darrowii</name>
    <dbReference type="NCBI Taxonomy" id="229202"/>
    <lineage>
        <taxon>Eukaryota</taxon>
        <taxon>Viridiplantae</taxon>
        <taxon>Streptophyta</taxon>
        <taxon>Embryophyta</taxon>
        <taxon>Tracheophyta</taxon>
        <taxon>Spermatophyta</taxon>
        <taxon>Magnoliopsida</taxon>
        <taxon>eudicotyledons</taxon>
        <taxon>Gunneridae</taxon>
        <taxon>Pentapetalae</taxon>
        <taxon>asterids</taxon>
        <taxon>Ericales</taxon>
        <taxon>Ericaceae</taxon>
        <taxon>Vaccinioideae</taxon>
        <taxon>Vaccinieae</taxon>
        <taxon>Vaccinium</taxon>
    </lineage>
</organism>
<name>A0ACB7ZIR5_9ERIC</name>
<keyword evidence="2" id="KW-1185">Reference proteome</keyword>
<sequence>MRSSCQSNQTCQISLPTEEDSQPPPEIMGTGEDSQPVLPNLPPEIMVEILLRLPVKSLLRLRCVCKSWRSLISQRKFAKTHLSLASSINPDYTHHRLLITNINHDYTYQGFLSTDVLSVVLSCSLYSILNDTVVQLDYPLRRDSCVGYRGVIILGGCDGLMCIKTGRTLFLWNPSTRKSKRLPSVNMPTDRVVYGFGRDASIDDYKVVGFGIDFEVKVYTVRTDSWRRIGDFPHGHLLPHRYRSGVFVNGALHWIVCGKTSGIIVGIIVSLDLATETYGELLKPGCRGTCFDEILWAFNGCLHGNTSSKRNKGTKRSHSEDLYFLEGKNWVAMRGSNHGA</sequence>
<evidence type="ECO:0000313" key="2">
    <source>
        <dbReference type="Proteomes" id="UP000828048"/>
    </source>
</evidence>
<dbReference type="Proteomes" id="UP000828048">
    <property type="component" value="Chromosome 9"/>
</dbReference>
<comment type="caution">
    <text evidence="1">The sequence shown here is derived from an EMBL/GenBank/DDBJ whole genome shotgun (WGS) entry which is preliminary data.</text>
</comment>
<dbReference type="EMBL" id="CM037159">
    <property type="protein sequence ID" value="KAH7865359.1"/>
    <property type="molecule type" value="Genomic_DNA"/>
</dbReference>
<reference evidence="1 2" key="1">
    <citation type="journal article" date="2021" name="Hortic Res">
        <title>High-quality reference genome and annotation aids understanding of berry development for evergreen blueberry (Vaccinium darrowii).</title>
        <authorList>
            <person name="Yu J."/>
            <person name="Hulse-Kemp A.M."/>
            <person name="Babiker E."/>
            <person name="Staton M."/>
        </authorList>
    </citation>
    <scope>NUCLEOTIDE SEQUENCE [LARGE SCALE GENOMIC DNA]</scope>
    <source>
        <strain evidence="2">cv. NJ 8807/NJ 8810</strain>
        <tissue evidence="1">Young leaf</tissue>
    </source>
</reference>
<evidence type="ECO:0000313" key="1">
    <source>
        <dbReference type="EMBL" id="KAH7865359.1"/>
    </source>
</evidence>